<evidence type="ECO:0000256" key="2">
    <source>
        <dbReference type="ARBA" id="ARBA00022723"/>
    </source>
</evidence>
<dbReference type="PANTHER" id="PTHR32329:SF2">
    <property type="entry name" value="BIFUNCTIONAL PROTEIN [INCLUDES 2-HYDROXYACYL-COA DEHYDRATASE (N-TER) AND ITS ACTIVATOR DOMAIN (C_TERM)"/>
    <property type="match status" value="1"/>
</dbReference>
<dbReference type="RefSeq" id="WP_135448242.1">
    <property type="nucleotide sequence ID" value="NZ_RHFF01000020.1"/>
</dbReference>
<comment type="cofactor">
    <cofactor evidence="1">
        <name>[4Fe-4S] cluster</name>
        <dbReference type="ChEBI" id="CHEBI:49883"/>
    </cofactor>
</comment>
<gene>
    <name evidence="6" type="ORF">EB834_17240</name>
</gene>
<dbReference type="PANTHER" id="PTHR32329">
    <property type="entry name" value="BIFUNCTIONAL PROTEIN [INCLUDES 2-HYDROXYACYL-COA DEHYDRATASE (N-TER) AND ITS ACTIVATOR DOMAIN (C_TERM)-RELATED"/>
    <property type="match status" value="1"/>
</dbReference>
<sequence length="309" mass="32311">MWHTLGVDLGSTTAKAVVVAPDGKPVGSSVVQMGAVSKRGVERAIEAALESSGVFRDDIARTVSTGYGRRLVEMADRSFTEISCHARGAVAMMPGVRLVIDIGGQDSKAIAIGKDGLLDRFAINDRCASGTGRFFDVLSRALEVEITEISDLASSSTEDAEVSGMCATFAETEVISLLAQDVAPADIAAAVIRSVASRTIGLVAQVRKNSPVVMTGGVAQNASFVAELSRQLDLPIAHLDAPQIAGALGAALIARDDYLSTVPDDERMQIEWDRQRSGSPIEACHDCDGTAGADQGPVAVTLMPTVTRV</sequence>
<evidence type="ECO:0000256" key="3">
    <source>
        <dbReference type="ARBA" id="ARBA00023004"/>
    </source>
</evidence>
<keyword evidence="2" id="KW-0479">Metal-binding</keyword>
<feature type="domain" description="ATPase BadF/BadG/BcrA/BcrD type" evidence="5">
    <location>
        <begin position="5"/>
        <end position="254"/>
    </location>
</feature>
<comment type="caution">
    <text evidence="6">The sequence shown here is derived from an EMBL/GenBank/DDBJ whole genome shotgun (WGS) entry which is preliminary data.</text>
</comment>
<evidence type="ECO:0000256" key="1">
    <source>
        <dbReference type="ARBA" id="ARBA00001966"/>
    </source>
</evidence>
<dbReference type="GO" id="GO:0051536">
    <property type="term" value="F:iron-sulfur cluster binding"/>
    <property type="evidence" value="ECO:0007669"/>
    <property type="project" value="UniProtKB-KW"/>
</dbReference>
<evidence type="ECO:0000256" key="4">
    <source>
        <dbReference type="ARBA" id="ARBA00023014"/>
    </source>
</evidence>
<dbReference type="InterPro" id="IPR051805">
    <property type="entry name" value="Dehydratase_Activator_Redct"/>
</dbReference>
<dbReference type="InterPro" id="IPR043129">
    <property type="entry name" value="ATPase_NBD"/>
</dbReference>
<dbReference type="SUPFAM" id="SSF53067">
    <property type="entry name" value="Actin-like ATPase domain"/>
    <property type="match status" value="1"/>
</dbReference>
<dbReference type="Proteomes" id="UP000297736">
    <property type="component" value="Unassembled WGS sequence"/>
</dbReference>
<dbReference type="Pfam" id="PF01869">
    <property type="entry name" value="BcrAD_BadFG"/>
    <property type="match status" value="1"/>
</dbReference>
<protein>
    <submittedName>
        <fullName evidence="6">Benzoyl-CoA reductase</fullName>
    </submittedName>
</protein>
<evidence type="ECO:0000313" key="7">
    <source>
        <dbReference type="Proteomes" id="UP000297736"/>
    </source>
</evidence>
<dbReference type="CDD" id="cd24036">
    <property type="entry name" value="ASKHA_NBD_BcrAD_BadFG_HgdC_HadI"/>
    <property type="match status" value="1"/>
</dbReference>
<organism evidence="6 7">
    <name type="scientific">Brevibacterium aurantiacum</name>
    <dbReference type="NCBI Taxonomy" id="273384"/>
    <lineage>
        <taxon>Bacteria</taxon>
        <taxon>Bacillati</taxon>
        <taxon>Actinomycetota</taxon>
        <taxon>Actinomycetes</taxon>
        <taxon>Micrococcales</taxon>
        <taxon>Brevibacteriaceae</taxon>
        <taxon>Brevibacterium</taxon>
    </lineage>
</organism>
<dbReference type="GO" id="GO:0046872">
    <property type="term" value="F:metal ion binding"/>
    <property type="evidence" value="ECO:0007669"/>
    <property type="project" value="UniProtKB-KW"/>
</dbReference>
<accession>A0A4Z0KI89</accession>
<name>A0A4Z0KI89_BREAU</name>
<dbReference type="InterPro" id="IPR008275">
    <property type="entry name" value="CoA_E_activase_dom"/>
</dbReference>
<evidence type="ECO:0000259" key="5">
    <source>
        <dbReference type="Pfam" id="PF01869"/>
    </source>
</evidence>
<evidence type="ECO:0000313" key="6">
    <source>
        <dbReference type="EMBL" id="TGD37049.1"/>
    </source>
</evidence>
<dbReference type="Gene3D" id="3.30.420.40">
    <property type="match status" value="2"/>
</dbReference>
<reference evidence="6 7" key="1">
    <citation type="submission" date="2018-10" db="EMBL/GenBank/DDBJ databases">
        <title>Brevibacterium genomes from Austrain hard cheese rinds.</title>
        <authorList>
            <person name="Anast J.M."/>
            <person name="Dzieciol M."/>
            <person name="Schultz D.L."/>
            <person name="Mann E."/>
            <person name="Wagner M."/>
            <person name="Schmitz-Esser S."/>
        </authorList>
    </citation>
    <scope>NUCLEOTIDE SEQUENCE [LARGE SCALE GENOMIC DNA]</scope>
    <source>
        <strain evidence="6 7">L261</strain>
    </source>
</reference>
<proteinExistence type="predicted"/>
<dbReference type="EMBL" id="RHFF01000020">
    <property type="protein sequence ID" value="TGD37049.1"/>
    <property type="molecule type" value="Genomic_DNA"/>
</dbReference>
<dbReference type="AlphaFoldDB" id="A0A4Z0KI89"/>
<keyword evidence="3" id="KW-0408">Iron</keyword>
<dbReference type="NCBIfam" id="TIGR00241">
    <property type="entry name" value="CoA_E_activ"/>
    <property type="match status" value="1"/>
</dbReference>
<dbReference type="InterPro" id="IPR002731">
    <property type="entry name" value="ATPase_BadF"/>
</dbReference>
<keyword evidence="4" id="KW-0411">Iron-sulfur</keyword>